<keyword evidence="3" id="KW-1185">Reference proteome</keyword>
<accession>A0ABN1GU61</accession>
<evidence type="ECO:0000313" key="2">
    <source>
        <dbReference type="EMBL" id="GAA0619691.1"/>
    </source>
</evidence>
<dbReference type="PANTHER" id="PTHR46018">
    <property type="entry name" value="ZINC PHOSPHODIESTERASE ELAC PROTEIN 1"/>
    <property type="match status" value="1"/>
</dbReference>
<dbReference type="CDD" id="cd07716">
    <property type="entry name" value="RNaseZ_short-form-like_MBL-fold"/>
    <property type="match status" value="1"/>
</dbReference>
<gene>
    <name evidence="2" type="ORF">GCM10009547_22770</name>
</gene>
<dbReference type="InterPro" id="IPR036866">
    <property type="entry name" value="RibonucZ/Hydroxyglut_hydro"/>
</dbReference>
<evidence type="ECO:0000259" key="1">
    <source>
        <dbReference type="SMART" id="SM00849"/>
    </source>
</evidence>
<dbReference type="Gene3D" id="3.60.15.10">
    <property type="entry name" value="Ribonuclease Z/Hydroxyacylglutathione hydrolase-like"/>
    <property type="match status" value="1"/>
</dbReference>
<comment type="caution">
    <text evidence="2">The sequence shown here is derived from an EMBL/GenBank/DDBJ whole genome shotgun (WGS) entry which is preliminary data.</text>
</comment>
<name>A0ABN1GU61_9ACTN</name>
<reference evidence="2 3" key="1">
    <citation type="journal article" date="2019" name="Int. J. Syst. Evol. Microbiol.">
        <title>The Global Catalogue of Microorganisms (GCM) 10K type strain sequencing project: providing services to taxonomists for standard genome sequencing and annotation.</title>
        <authorList>
            <consortium name="The Broad Institute Genomics Platform"/>
            <consortium name="The Broad Institute Genome Sequencing Center for Infectious Disease"/>
            <person name="Wu L."/>
            <person name="Ma J."/>
        </authorList>
    </citation>
    <scope>NUCLEOTIDE SEQUENCE [LARGE SCALE GENOMIC DNA]</scope>
    <source>
        <strain evidence="2 3">JCM 10671</strain>
    </source>
</reference>
<dbReference type="Pfam" id="PF12706">
    <property type="entry name" value="Lactamase_B_2"/>
    <property type="match status" value="1"/>
</dbReference>
<proteinExistence type="predicted"/>
<protein>
    <submittedName>
        <fullName evidence="2">MBL fold metallo-hydrolase</fullName>
    </submittedName>
</protein>
<dbReference type="SMART" id="SM00849">
    <property type="entry name" value="Lactamase_B"/>
    <property type="match status" value="1"/>
</dbReference>
<dbReference type="SUPFAM" id="SSF56281">
    <property type="entry name" value="Metallo-hydrolase/oxidoreductase"/>
    <property type="match status" value="1"/>
</dbReference>
<dbReference type="RefSeq" id="WP_344604742.1">
    <property type="nucleotide sequence ID" value="NZ_BAAAHE010000016.1"/>
</dbReference>
<dbReference type="InterPro" id="IPR001279">
    <property type="entry name" value="Metallo-B-lactamas"/>
</dbReference>
<sequence length="248" mass="26892">MKLTVIGCSGSFPGPASPASCYLLEVEGFKVLLDMGSGALGALQRYTDVYDIDAVLLSHLHADHCMDLCGYYVARKYRPEGSAPRIPVYGPADSADRMARAYDLPMDPGMHGEFDFTLFPDGAFELGPLRITTDLLVHPIDAYGLRIEHDGKVLTYSGDTGACDGLVRLAKDSDLFLCEASFQDGRDDVPEIHLNGREAAEHAARAGADRLVLTHIPPWNDPERTLNEATGNFEGPIELAHPGAVYTL</sequence>
<dbReference type="PANTHER" id="PTHR46018:SF4">
    <property type="entry name" value="METALLO-HYDROLASE YHFI-RELATED"/>
    <property type="match status" value="1"/>
</dbReference>
<dbReference type="Proteomes" id="UP001500957">
    <property type="component" value="Unassembled WGS sequence"/>
</dbReference>
<evidence type="ECO:0000313" key="3">
    <source>
        <dbReference type="Proteomes" id="UP001500957"/>
    </source>
</evidence>
<dbReference type="EMBL" id="BAAAHE010000016">
    <property type="protein sequence ID" value="GAA0619691.1"/>
    <property type="molecule type" value="Genomic_DNA"/>
</dbReference>
<feature type="domain" description="Metallo-beta-lactamase" evidence="1">
    <location>
        <begin position="18"/>
        <end position="197"/>
    </location>
</feature>
<organism evidence="2 3">
    <name type="scientific">Sporichthya brevicatena</name>
    <dbReference type="NCBI Taxonomy" id="171442"/>
    <lineage>
        <taxon>Bacteria</taxon>
        <taxon>Bacillati</taxon>
        <taxon>Actinomycetota</taxon>
        <taxon>Actinomycetes</taxon>
        <taxon>Sporichthyales</taxon>
        <taxon>Sporichthyaceae</taxon>
        <taxon>Sporichthya</taxon>
    </lineage>
</organism>